<dbReference type="GO" id="GO:0009279">
    <property type="term" value="C:cell outer membrane"/>
    <property type="evidence" value="ECO:0007669"/>
    <property type="project" value="InterPro"/>
</dbReference>
<feature type="compositionally biased region" description="Low complexity" evidence="1">
    <location>
        <begin position="152"/>
        <end position="169"/>
    </location>
</feature>
<keyword evidence="2" id="KW-0732">Signal</keyword>
<dbReference type="GO" id="GO:0005507">
    <property type="term" value="F:copper ion binding"/>
    <property type="evidence" value="ECO:0007669"/>
    <property type="project" value="InterPro"/>
</dbReference>
<dbReference type="eggNOG" id="COG3667">
    <property type="taxonomic scope" value="Bacteria"/>
</dbReference>
<protein>
    <submittedName>
        <fullName evidence="3">Copper resistance B</fullName>
    </submittedName>
</protein>
<name>B2UF43_RALPJ</name>
<proteinExistence type="predicted"/>
<dbReference type="PANTHER" id="PTHR35245:SF1">
    <property type="match status" value="1"/>
</dbReference>
<evidence type="ECO:0000256" key="1">
    <source>
        <dbReference type="SAM" id="MobiDB-lite"/>
    </source>
</evidence>
<dbReference type="KEGG" id="rpi:Rpic_1839"/>
<dbReference type="HOGENOM" id="CLU_042913_0_0_4"/>
<organism evidence="3">
    <name type="scientific">Ralstonia pickettii (strain 12J)</name>
    <dbReference type="NCBI Taxonomy" id="402626"/>
    <lineage>
        <taxon>Bacteria</taxon>
        <taxon>Pseudomonadati</taxon>
        <taxon>Pseudomonadota</taxon>
        <taxon>Betaproteobacteria</taxon>
        <taxon>Burkholderiales</taxon>
        <taxon>Burkholderiaceae</taxon>
        <taxon>Ralstonia</taxon>
    </lineage>
</organism>
<accession>B2UF43</accession>
<gene>
    <name evidence="3" type="ordered locus">Rpic_1839</name>
</gene>
<dbReference type="PANTHER" id="PTHR35245">
    <property type="match status" value="1"/>
</dbReference>
<feature type="compositionally biased region" description="Low complexity" evidence="1">
    <location>
        <begin position="57"/>
        <end position="135"/>
    </location>
</feature>
<dbReference type="PATRIC" id="fig|402626.5.peg.2995"/>
<dbReference type="Pfam" id="PF05275">
    <property type="entry name" value="CopB"/>
    <property type="match status" value="1"/>
</dbReference>
<evidence type="ECO:0000256" key="2">
    <source>
        <dbReference type="SAM" id="SignalP"/>
    </source>
</evidence>
<feature type="region of interest" description="Disordered" evidence="1">
    <location>
        <begin position="31"/>
        <end position="193"/>
    </location>
</feature>
<dbReference type="GO" id="GO:0006878">
    <property type="term" value="P:intracellular copper ion homeostasis"/>
    <property type="evidence" value="ECO:0007669"/>
    <property type="project" value="InterPro"/>
</dbReference>
<reference evidence="3" key="1">
    <citation type="submission" date="2008-05" db="EMBL/GenBank/DDBJ databases">
        <title>Complete sequence of chromosome1 of Ralstonia pickettii 12J.</title>
        <authorList>
            <consortium name="US DOE Joint Genome Institute"/>
            <person name="Lucas S."/>
            <person name="Copeland A."/>
            <person name="Lapidus A."/>
            <person name="Glavina del Rio T."/>
            <person name="Dalin E."/>
            <person name="Tice H."/>
            <person name="Bruce D."/>
            <person name="Goodwin L."/>
            <person name="Pitluck S."/>
            <person name="Meincke L."/>
            <person name="Brettin T."/>
            <person name="Detter J.C."/>
            <person name="Han C."/>
            <person name="Kuske C.R."/>
            <person name="Schmutz J."/>
            <person name="Larimer F."/>
            <person name="Land M."/>
            <person name="Hauser L."/>
            <person name="Kyrpides N."/>
            <person name="Mikhailova N."/>
            <person name="Marsh T."/>
            <person name="Richardson P."/>
        </authorList>
    </citation>
    <scope>NUCLEOTIDE SEQUENCE</scope>
    <source>
        <strain evidence="3">12J</strain>
    </source>
</reference>
<dbReference type="InterPro" id="IPR007939">
    <property type="entry name" value="Cu-R_B_prcur"/>
</dbReference>
<sequence>MTTHKHVKTALAVALALVSISAASAQESTATYDTMAPSSGADTQPAARGSMQGMDHGSMQGMDQGSMQGMDQGSMQGMDQGSMQGMDHGSMQGMDQGSMQGMDHGSMQGMDQGSMQGMDQGSMQGMDQGSMQGMDHGSMQGMDHGSMQGMDHGSMQGMDQGSMQGMDHGSMQGMDHGSMQMQGGSAPPDARDPNAYSGGYQLGVGKYALSNTRQLMMADEHNFGSFLIDRLEWVRGPNSNAASYEAQAWYGSTYNKVVLKAEGDVKKGRLEEARTELLWGHAITTFWDTQLGIRNDVGSGRPARNWAAFGVQGLAPYWFNIQATAYVGNSGRTALRLSTEYELLLSQRLILQPRVEANFYGKNDPALEIGSGLSSASVGLRLRYEFSRQFAPYIGVERYQTFGNTANMIRADGGRSGETRFVAGLRVWY</sequence>
<feature type="signal peptide" evidence="2">
    <location>
        <begin position="1"/>
        <end position="25"/>
    </location>
</feature>
<dbReference type="EMBL" id="CP001068">
    <property type="protein sequence ID" value="ACD26975.1"/>
    <property type="molecule type" value="Genomic_DNA"/>
</dbReference>
<dbReference type="eggNOG" id="COG2132">
    <property type="taxonomic scope" value="Bacteria"/>
</dbReference>
<dbReference type="AlphaFoldDB" id="B2UF43"/>
<feature type="compositionally biased region" description="Polar residues" evidence="1">
    <location>
        <begin position="31"/>
        <end position="42"/>
    </location>
</feature>
<feature type="chain" id="PRO_5002783424" evidence="2">
    <location>
        <begin position="26"/>
        <end position="429"/>
    </location>
</feature>
<evidence type="ECO:0000313" key="3">
    <source>
        <dbReference type="EMBL" id="ACD26975.1"/>
    </source>
</evidence>
<dbReference type="STRING" id="402626.Rpic_1839"/>